<protein>
    <submittedName>
        <fullName evidence="1">Proteic killer suppression protein</fullName>
    </submittedName>
</protein>
<dbReference type="RefSeq" id="WP_113875268.1">
    <property type="nucleotide sequence ID" value="NZ_QNRF01000008.1"/>
</dbReference>
<dbReference type="SUPFAM" id="SSF143011">
    <property type="entry name" value="RelE-like"/>
    <property type="match status" value="1"/>
</dbReference>
<name>A0A366CVM9_9GAMM</name>
<dbReference type="InterPro" id="IPR035093">
    <property type="entry name" value="RelE/ParE_toxin_dom_sf"/>
</dbReference>
<dbReference type="EMBL" id="QNRF01000008">
    <property type="protein sequence ID" value="RBO80179.1"/>
    <property type="molecule type" value="Genomic_DNA"/>
</dbReference>
<keyword evidence="2" id="KW-1185">Reference proteome</keyword>
<dbReference type="Pfam" id="PF05015">
    <property type="entry name" value="HigB-like_toxin"/>
    <property type="match status" value="1"/>
</dbReference>
<organism evidence="1 2">
    <name type="scientific">Marinomonas aquiplantarum</name>
    <dbReference type="NCBI Taxonomy" id="491951"/>
    <lineage>
        <taxon>Bacteria</taxon>
        <taxon>Pseudomonadati</taxon>
        <taxon>Pseudomonadota</taxon>
        <taxon>Gammaproteobacteria</taxon>
        <taxon>Oceanospirillales</taxon>
        <taxon>Oceanospirillaceae</taxon>
        <taxon>Marinomonas</taxon>
    </lineage>
</organism>
<dbReference type="AlphaFoldDB" id="A0A366CVM9"/>
<dbReference type="InterPro" id="IPR007711">
    <property type="entry name" value="HigB-1"/>
</dbReference>
<dbReference type="Proteomes" id="UP000252086">
    <property type="component" value="Unassembled WGS sequence"/>
</dbReference>
<comment type="caution">
    <text evidence="1">The sequence shown here is derived from an EMBL/GenBank/DDBJ whole genome shotgun (WGS) entry which is preliminary data.</text>
</comment>
<proteinExistence type="predicted"/>
<reference evidence="1 2" key="1">
    <citation type="submission" date="2018-06" db="EMBL/GenBank/DDBJ databases">
        <title>Genomic Encyclopedia of Type Strains, Phase III (KMG-III): the genomes of soil and plant-associated and newly described type strains.</title>
        <authorList>
            <person name="Whitman W."/>
        </authorList>
    </citation>
    <scope>NUCLEOTIDE SEQUENCE [LARGE SCALE GENOMIC DNA]</scope>
    <source>
        <strain evidence="1 2">CECT 7732</strain>
    </source>
</reference>
<dbReference type="OrthoDB" id="9801102at2"/>
<dbReference type="PANTHER" id="PTHR40266">
    <property type="entry name" value="TOXIN HIGB-1"/>
    <property type="match status" value="1"/>
</dbReference>
<sequence length="92" mass="10737">MIKTFKHKGLERFYKTGSTAGIQVRHKNRLKLILSNLDQAENIDDMDLPGLKLHMLSGNRDGIWSVMVNGNWRVTFRFDGRDAEIVNYEDYH</sequence>
<gene>
    <name evidence="1" type="ORF">DFP76_10842</name>
</gene>
<dbReference type="Gene3D" id="3.30.2310.20">
    <property type="entry name" value="RelE-like"/>
    <property type="match status" value="1"/>
</dbReference>
<accession>A0A366CVM9</accession>
<dbReference type="PANTHER" id="PTHR40266:SF2">
    <property type="entry name" value="TOXIN HIGB-1"/>
    <property type="match status" value="1"/>
</dbReference>
<evidence type="ECO:0000313" key="2">
    <source>
        <dbReference type="Proteomes" id="UP000252086"/>
    </source>
</evidence>
<evidence type="ECO:0000313" key="1">
    <source>
        <dbReference type="EMBL" id="RBO80179.1"/>
    </source>
</evidence>